<feature type="compositionally biased region" description="Polar residues" evidence="3">
    <location>
        <begin position="737"/>
        <end position="746"/>
    </location>
</feature>
<name>A0A6M2ERJ9_9ROSI</name>
<dbReference type="PANTHER" id="PTHR22881:SF27">
    <property type="entry name" value="BROMODOMAIN CONTAINING 7_9"/>
    <property type="match status" value="1"/>
</dbReference>
<feature type="compositionally biased region" description="Polar residues" evidence="3">
    <location>
        <begin position="344"/>
        <end position="362"/>
    </location>
</feature>
<organism evidence="5">
    <name type="scientific">Populus davidiana</name>
    <dbReference type="NCBI Taxonomy" id="266767"/>
    <lineage>
        <taxon>Eukaryota</taxon>
        <taxon>Viridiplantae</taxon>
        <taxon>Streptophyta</taxon>
        <taxon>Embryophyta</taxon>
        <taxon>Tracheophyta</taxon>
        <taxon>Spermatophyta</taxon>
        <taxon>Magnoliopsida</taxon>
        <taxon>eudicotyledons</taxon>
        <taxon>Gunneridae</taxon>
        <taxon>Pentapetalae</taxon>
        <taxon>rosids</taxon>
        <taxon>fabids</taxon>
        <taxon>Malpighiales</taxon>
        <taxon>Salicaceae</taxon>
        <taxon>Saliceae</taxon>
        <taxon>Populus</taxon>
    </lineage>
</organism>
<feature type="compositionally biased region" description="Polar residues" evidence="3">
    <location>
        <begin position="63"/>
        <end position="72"/>
    </location>
</feature>
<protein>
    <recommendedName>
        <fullName evidence="4">Bromo domain-containing protein</fullName>
    </recommendedName>
</protein>
<feature type="compositionally biased region" description="Low complexity" evidence="3">
    <location>
        <begin position="46"/>
        <end position="62"/>
    </location>
</feature>
<dbReference type="PRINTS" id="PR00503">
    <property type="entry name" value="BROMODOMAIN"/>
</dbReference>
<evidence type="ECO:0000313" key="5">
    <source>
        <dbReference type="EMBL" id="NUU87754.1"/>
    </source>
</evidence>
<dbReference type="Pfam" id="PF00439">
    <property type="entry name" value="Bromodomain"/>
    <property type="match status" value="1"/>
</dbReference>
<feature type="compositionally biased region" description="Polar residues" evidence="3">
    <location>
        <begin position="160"/>
        <end position="179"/>
    </location>
</feature>
<feature type="compositionally biased region" description="Low complexity" evidence="3">
    <location>
        <begin position="548"/>
        <end position="559"/>
    </location>
</feature>
<dbReference type="InterPro" id="IPR001487">
    <property type="entry name" value="Bromodomain"/>
</dbReference>
<dbReference type="PROSITE" id="PS50014">
    <property type="entry name" value="BROMODOMAIN_2"/>
    <property type="match status" value="1"/>
</dbReference>
<proteinExistence type="predicted"/>
<dbReference type="Gene3D" id="1.20.920.10">
    <property type="entry name" value="Bromodomain-like"/>
    <property type="match status" value="1"/>
</dbReference>
<evidence type="ECO:0000259" key="4">
    <source>
        <dbReference type="PROSITE" id="PS50014"/>
    </source>
</evidence>
<feature type="compositionally biased region" description="Basic residues" evidence="3">
    <location>
        <begin position="104"/>
        <end position="113"/>
    </location>
</feature>
<evidence type="ECO:0000256" key="1">
    <source>
        <dbReference type="ARBA" id="ARBA00023117"/>
    </source>
</evidence>
<dbReference type="InterPro" id="IPR036427">
    <property type="entry name" value="Bromodomain-like_sf"/>
</dbReference>
<feature type="region of interest" description="Disordered" evidence="3">
    <location>
        <begin position="1"/>
        <end position="184"/>
    </location>
</feature>
<feature type="compositionally biased region" description="Low complexity" evidence="3">
    <location>
        <begin position="114"/>
        <end position="132"/>
    </location>
</feature>
<accession>A0A6M2ERJ9</accession>
<sequence>MGKLVEKTKKKKGRPSLLDLQKRSLNEQLNQQQQKKRNHRHLRNVSPSLSNSSTSTTTPNSSQIHKSATGTATPLRRSTRRNPTHDDTYLDSSDDEDNTELNGKRRREKKLKLVLKLPKPDTNSTSFSSTGGESNGEEEKNTGSNKKERKINASEIGKGDQNSTTGTNPTSNAQDSGPSTPLPDKKLLLSILDRLQKKDTYGVFSEPVDLDELPDYLEVIEHPMDFGTVRKKLTNGAYGSLELFEEDVFLICTNAMQYNAPDTIYFRQGRSIQELAKKNFENLRQDSDDNEAEPKVVRRGRPPSENFNKSPGRPSLDLTGSEFPTVGTLATGGENRSSEKSGFADSSGQFHGSRNEAYLSTDNRFERNDETAGSILKGKHSKKHLALDENRRNTYKQFHPSAGGRVPSVLTTFDAERKQLVAVGLLTEHGYARSVARFAANIGSFSWTIAVKRIEKSLAPGVKFGPGWVGENDIPPQKALFSSHMPSQLAPPPSLPPQKPFSVLESSAANATACGFKSKRGKLSAKPEKDIFPEKQVPSTRLSEAHLSSVPPSTSMTTSISAVNKCEPFTERAESVPKSNSHSAFNVLNSSTGVIRQRAPSQLHQNPAINPGTVGFNATYGFNLAAQMEKLIGVARPAGLGIHSSQLADKVSRTNSNLVRSANANSINSEKMKFPENSSSIKISGALPDSGNEAVEAPRSVDQAQPTWQGLYPNPRPDSGSSSHQKSDAVPPDLNVRYQSPGSPSSGCIDPAQPDLALQL</sequence>
<feature type="region of interest" description="Disordered" evidence="3">
    <location>
        <begin position="536"/>
        <end position="559"/>
    </location>
</feature>
<dbReference type="PANTHER" id="PTHR22881">
    <property type="entry name" value="BROMODOMAIN CONTAINING PROTEIN"/>
    <property type="match status" value="1"/>
</dbReference>
<feature type="compositionally biased region" description="Basic residues" evidence="3">
    <location>
        <begin position="34"/>
        <end position="43"/>
    </location>
</feature>
<dbReference type="InterPro" id="IPR051831">
    <property type="entry name" value="Bromodomain_contain_prot"/>
</dbReference>
<feature type="domain" description="Bromo" evidence="4">
    <location>
        <begin position="196"/>
        <end position="266"/>
    </location>
</feature>
<feature type="compositionally biased region" description="Basic and acidic residues" evidence="3">
    <location>
        <begin position="281"/>
        <end position="296"/>
    </location>
</feature>
<evidence type="ECO:0000256" key="3">
    <source>
        <dbReference type="SAM" id="MobiDB-lite"/>
    </source>
</evidence>
<keyword evidence="1 2" id="KW-0103">Bromodomain</keyword>
<dbReference type="SMART" id="SM00297">
    <property type="entry name" value="BROMO"/>
    <property type="match status" value="1"/>
</dbReference>
<feature type="region of interest" description="Disordered" evidence="3">
    <location>
        <begin position="281"/>
        <end position="365"/>
    </location>
</feature>
<reference evidence="5" key="1">
    <citation type="submission" date="2020-03" db="EMBL/GenBank/DDBJ databases">
        <authorList>
            <person name="Zhang R."/>
        </authorList>
    </citation>
    <scope>NUCLEOTIDE SEQUENCE</scope>
</reference>
<dbReference type="AlphaFoldDB" id="A0A6M2ERJ9"/>
<dbReference type="SUPFAM" id="SSF47370">
    <property type="entry name" value="Bromodomain"/>
    <property type="match status" value="1"/>
</dbReference>
<dbReference type="EMBL" id="GILB01007421">
    <property type="protein sequence ID" value="NUU87754.1"/>
    <property type="molecule type" value="Transcribed_RNA"/>
</dbReference>
<evidence type="ECO:0000256" key="2">
    <source>
        <dbReference type="PROSITE-ProRule" id="PRU00035"/>
    </source>
</evidence>
<feature type="region of interest" description="Disordered" evidence="3">
    <location>
        <begin position="680"/>
        <end position="760"/>
    </location>
</feature>